<gene>
    <name evidence="3" type="ORF">A8135_07035</name>
</gene>
<dbReference type="PANTHER" id="PTHR22872">
    <property type="entry name" value="BTK-BINDING PROTEIN-RELATED"/>
    <property type="match status" value="1"/>
</dbReference>
<dbReference type="PROSITE" id="PS00626">
    <property type="entry name" value="RCC1_2"/>
    <property type="match status" value="1"/>
</dbReference>
<dbReference type="Gene3D" id="2.130.10.30">
    <property type="entry name" value="Regulator of chromosome condensation 1/beta-lactamase-inhibitor protein II"/>
    <property type="match status" value="1"/>
</dbReference>
<protein>
    <recommendedName>
        <fullName evidence="2">RCC1-like domain-containing protein</fullName>
    </recommendedName>
</protein>
<dbReference type="EMBL" id="LYOZ01000001">
    <property type="protein sequence ID" value="OCH99430.1"/>
    <property type="molecule type" value="Genomic_DNA"/>
</dbReference>
<dbReference type="SUPFAM" id="SSF50985">
    <property type="entry name" value="RCC1/BLIP-II"/>
    <property type="match status" value="1"/>
</dbReference>
<evidence type="ECO:0000256" key="1">
    <source>
        <dbReference type="ARBA" id="ARBA00022737"/>
    </source>
</evidence>
<evidence type="ECO:0000313" key="3">
    <source>
        <dbReference type="EMBL" id="OCH99430.1"/>
    </source>
</evidence>
<dbReference type="InterPro" id="IPR000408">
    <property type="entry name" value="Reg_chr_condens"/>
</dbReference>
<organism evidence="3 4">
    <name type="scientific">Legionella jamestowniensis</name>
    <dbReference type="NCBI Taxonomy" id="455"/>
    <lineage>
        <taxon>Bacteria</taxon>
        <taxon>Pseudomonadati</taxon>
        <taxon>Pseudomonadota</taxon>
        <taxon>Gammaproteobacteria</taxon>
        <taxon>Legionellales</taxon>
        <taxon>Legionellaceae</taxon>
        <taxon>Legionella</taxon>
    </lineage>
</organism>
<name>A0ABX2XXW9_9GAMM</name>
<accession>A0ABX2XXW9</accession>
<dbReference type="InterPro" id="IPR051625">
    <property type="entry name" value="Signaling_Regulatory_Domain"/>
</dbReference>
<proteinExistence type="predicted"/>
<feature type="domain" description="RCC1-like" evidence="2">
    <location>
        <begin position="167"/>
        <end position="425"/>
    </location>
</feature>
<dbReference type="PANTHER" id="PTHR22872:SF2">
    <property type="entry name" value="INHIBITOR OF BRUTON TYROSINE KINASE"/>
    <property type="match status" value="1"/>
</dbReference>
<dbReference type="Proteomes" id="UP000093336">
    <property type="component" value="Unassembled WGS sequence"/>
</dbReference>
<dbReference type="PROSITE" id="PS50012">
    <property type="entry name" value="RCC1_3"/>
    <property type="match status" value="4"/>
</dbReference>
<comment type="caution">
    <text evidence="3">The sequence shown here is derived from an EMBL/GenBank/DDBJ whole genome shotgun (WGS) entry which is preliminary data.</text>
</comment>
<dbReference type="PRINTS" id="PR00633">
    <property type="entry name" value="RCCNDNSATION"/>
</dbReference>
<dbReference type="Pfam" id="PF25390">
    <property type="entry name" value="WD40_RLD"/>
    <property type="match status" value="1"/>
</dbReference>
<dbReference type="InterPro" id="IPR058923">
    <property type="entry name" value="RCC1-like_dom"/>
</dbReference>
<keyword evidence="4" id="KW-1185">Reference proteome</keyword>
<dbReference type="RefSeq" id="WP_065620208.1">
    <property type="nucleotide sequence ID" value="NZ_LYOZ01000001.1"/>
</dbReference>
<evidence type="ECO:0000259" key="2">
    <source>
        <dbReference type="Pfam" id="PF25390"/>
    </source>
</evidence>
<evidence type="ECO:0000313" key="4">
    <source>
        <dbReference type="Proteomes" id="UP000093336"/>
    </source>
</evidence>
<keyword evidence="1" id="KW-0677">Repeat</keyword>
<dbReference type="InterPro" id="IPR009091">
    <property type="entry name" value="RCC1/BLIP-II"/>
</dbReference>
<reference evidence="3 4" key="1">
    <citation type="submission" date="2016-05" db="EMBL/GenBank/DDBJ databases">
        <authorList>
            <person name="Prochazka B."/>
            <person name="Indra A."/>
            <person name="Hasenberger P."/>
            <person name="Blaschitz M."/>
            <person name="Wagner L."/>
            <person name="Wewalka G."/>
            <person name="Sorschag S."/>
            <person name="Schmid D."/>
            <person name="Ruppitsch W."/>
        </authorList>
    </citation>
    <scope>NUCLEOTIDE SEQUENCE [LARGE SCALE GENOMIC DNA]</scope>
    <source>
        <strain evidence="3 4">974010_12</strain>
    </source>
</reference>
<sequence>MTSSLVDTDDFIFHKLPIDLIFYLASNYLDYSNAINFFEVLILKSFKLQDSIKLISNYATTYHSDRRFTLYRQQLPAQIVAGTHTSFYFSPMKGWYVWGSNPFPCNVDNALISKPQPLRFPPQNAFSMRQIRMIANRNCRTFFLTTVGIYMTDPQTPLQPLNFTSALTKDEKIIQIALGANHALALSNKGKVYSWGDNTLGQLGLGDLIKSYDAFTLIPTLEDKIITKVFTGDCQSFCLTAEKEVYAFGANMEGQLGLNSDITRHFIPRRIDILSTIKVKGIASSSDHTLFLTEEGQVYSCGSNYGEKLGISTGVFREVKLYKPILIKKLQNLVIDKIAAGKHHSLCVTATGQLYGFGSNVCDQLSSENIKFIRAPLLLNSFADKIITEISVGRNHALCLDKEGNLYSFGDSTGGVLGRDACAESKEVILKSTSLAENPKAKIL</sequence>